<dbReference type="Proteomes" id="UP000027222">
    <property type="component" value="Unassembled WGS sequence"/>
</dbReference>
<dbReference type="PANTHER" id="PTHR32341">
    <property type="entry name" value="INTERFERON-INDUCIBLE GTPASE"/>
    <property type="match status" value="1"/>
</dbReference>
<dbReference type="PROSITE" id="PS51716">
    <property type="entry name" value="G_IRG"/>
    <property type="match status" value="1"/>
</dbReference>
<name>A0A067STN6_GALM3</name>
<dbReference type="InterPro" id="IPR030385">
    <property type="entry name" value="G_IRG_dom"/>
</dbReference>
<dbReference type="InterPro" id="IPR007743">
    <property type="entry name" value="Immunity-related_GTPase-like"/>
</dbReference>
<dbReference type="HOGENOM" id="CLU_034479_0_0_1"/>
<keyword evidence="2" id="KW-0547">Nucleotide-binding</keyword>
<evidence type="ECO:0000256" key="4">
    <source>
        <dbReference type="ARBA" id="ARBA00023134"/>
    </source>
</evidence>
<dbReference type="InterPro" id="IPR027417">
    <property type="entry name" value="P-loop_NTPase"/>
</dbReference>
<feature type="domain" description="IRG-type G" evidence="6">
    <location>
        <begin position="195"/>
        <end position="380"/>
    </location>
</feature>
<reference evidence="8" key="1">
    <citation type="journal article" date="2014" name="Proc. Natl. Acad. Sci. U.S.A.">
        <title>Extensive sampling of basidiomycete genomes demonstrates inadequacy of the white-rot/brown-rot paradigm for wood decay fungi.</title>
        <authorList>
            <person name="Riley R."/>
            <person name="Salamov A.A."/>
            <person name="Brown D.W."/>
            <person name="Nagy L.G."/>
            <person name="Floudas D."/>
            <person name="Held B.W."/>
            <person name="Levasseur A."/>
            <person name="Lombard V."/>
            <person name="Morin E."/>
            <person name="Otillar R."/>
            <person name="Lindquist E.A."/>
            <person name="Sun H."/>
            <person name="LaButti K.M."/>
            <person name="Schmutz J."/>
            <person name="Jabbour D."/>
            <person name="Luo H."/>
            <person name="Baker S.E."/>
            <person name="Pisabarro A.G."/>
            <person name="Walton J.D."/>
            <person name="Blanchette R.A."/>
            <person name="Henrissat B."/>
            <person name="Martin F."/>
            <person name="Cullen D."/>
            <person name="Hibbett D.S."/>
            <person name="Grigoriev I.V."/>
        </authorList>
    </citation>
    <scope>NUCLEOTIDE SEQUENCE [LARGE SCALE GENOMIC DNA]</scope>
    <source>
        <strain evidence="8">CBS 339.88</strain>
    </source>
</reference>
<dbReference type="EMBL" id="KL142383">
    <property type="protein sequence ID" value="KDR74261.1"/>
    <property type="molecule type" value="Genomic_DNA"/>
</dbReference>
<evidence type="ECO:0000313" key="7">
    <source>
        <dbReference type="EMBL" id="KDR74261.1"/>
    </source>
</evidence>
<evidence type="ECO:0000256" key="1">
    <source>
        <dbReference type="ARBA" id="ARBA00005429"/>
    </source>
</evidence>
<protein>
    <recommendedName>
        <fullName evidence="6">IRG-type G domain-containing protein</fullName>
    </recommendedName>
</protein>
<evidence type="ECO:0000256" key="3">
    <source>
        <dbReference type="ARBA" id="ARBA00022801"/>
    </source>
</evidence>
<dbReference type="InterPro" id="IPR051515">
    <property type="entry name" value="IRG"/>
</dbReference>
<dbReference type="GO" id="GO:0016020">
    <property type="term" value="C:membrane"/>
    <property type="evidence" value="ECO:0007669"/>
    <property type="project" value="InterPro"/>
</dbReference>
<dbReference type="GO" id="GO:0005525">
    <property type="term" value="F:GTP binding"/>
    <property type="evidence" value="ECO:0007669"/>
    <property type="project" value="UniProtKB-KW"/>
</dbReference>
<evidence type="ECO:0000256" key="2">
    <source>
        <dbReference type="ARBA" id="ARBA00022741"/>
    </source>
</evidence>
<evidence type="ECO:0000313" key="8">
    <source>
        <dbReference type="Proteomes" id="UP000027222"/>
    </source>
</evidence>
<feature type="region of interest" description="Disordered" evidence="5">
    <location>
        <begin position="1"/>
        <end position="133"/>
    </location>
</feature>
<keyword evidence="3" id="KW-0378">Hydrolase</keyword>
<dbReference type="PANTHER" id="PTHR32341:SF10">
    <property type="entry name" value="INTERFERON-INDUCIBLE GTPASE 5"/>
    <property type="match status" value="1"/>
</dbReference>
<evidence type="ECO:0000256" key="5">
    <source>
        <dbReference type="SAM" id="MobiDB-lite"/>
    </source>
</evidence>
<accession>A0A067STN6</accession>
<dbReference type="AlphaFoldDB" id="A0A067STN6"/>
<dbReference type="Pfam" id="PF05049">
    <property type="entry name" value="IIGP"/>
    <property type="match status" value="1"/>
</dbReference>
<dbReference type="Gene3D" id="3.40.50.300">
    <property type="entry name" value="P-loop containing nucleotide triphosphate hydrolases"/>
    <property type="match status" value="1"/>
</dbReference>
<evidence type="ECO:0000259" key="6">
    <source>
        <dbReference type="PROSITE" id="PS51716"/>
    </source>
</evidence>
<gene>
    <name evidence="7" type="ORF">GALMADRAFT_573774</name>
</gene>
<dbReference type="CDD" id="cd06503">
    <property type="entry name" value="ATP-synt_Fo_b"/>
    <property type="match status" value="1"/>
</dbReference>
<dbReference type="OrthoDB" id="422720at2759"/>
<organism evidence="7 8">
    <name type="scientific">Galerina marginata (strain CBS 339.88)</name>
    <dbReference type="NCBI Taxonomy" id="685588"/>
    <lineage>
        <taxon>Eukaryota</taxon>
        <taxon>Fungi</taxon>
        <taxon>Dikarya</taxon>
        <taxon>Basidiomycota</taxon>
        <taxon>Agaricomycotina</taxon>
        <taxon>Agaricomycetes</taxon>
        <taxon>Agaricomycetidae</taxon>
        <taxon>Agaricales</taxon>
        <taxon>Agaricineae</taxon>
        <taxon>Strophariaceae</taxon>
        <taxon>Galerina</taxon>
    </lineage>
</organism>
<feature type="compositionally biased region" description="Polar residues" evidence="5">
    <location>
        <begin position="1"/>
        <end position="11"/>
    </location>
</feature>
<dbReference type="GO" id="GO:0016787">
    <property type="term" value="F:hydrolase activity"/>
    <property type="evidence" value="ECO:0007669"/>
    <property type="project" value="UniProtKB-KW"/>
</dbReference>
<sequence>MGQSSSKSAPNDSDKEKEKETSRKVAKQARRDAEQARRDSEQARKDAERTRKDLEQARNDAEQARKDAERVQKGVEQAQKDVERAQKETQDAAQRDHVARLERMVKEAEQKVEESEHRVMEAQRREEEAQLGKEKAEEAARYWEEAAAEAERARKAADEALQVAQERLMRGIPPDLRPTDDQMKRSRERHGYGKHALNIALVGESGAGKSSLLNAVRGLWPDDPGAAPVGFNETTVDVQGYIDPRLPQVKWFDVPGANTPNISGWLYFMDQGLYIFDVLVILFSDRFTQTIGTLLSNAHQCGIRTFLVRTKSDYLIQSLKNDHRRRRLNDEQARRMFIDETQSMVYKNLNILKLPLQQVFMVSSSAMFDWVVEGDTTNVIDEKVVYQALLPDLIGRDALPALNADPHTRGKLTLTEA</sequence>
<dbReference type="STRING" id="685588.A0A067STN6"/>
<proteinExistence type="inferred from homology"/>
<dbReference type="SUPFAM" id="SSF52540">
    <property type="entry name" value="P-loop containing nucleoside triphosphate hydrolases"/>
    <property type="match status" value="1"/>
</dbReference>
<comment type="similarity">
    <text evidence="1">Belongs to the TRAFAC class dynamin-like GTPase superfamily. IRG family.</text>
</comment>
<keyword evidence="4" id="KW-0342">GTP-binding</keyword>
<keyword evidence="8" id="KW-1185">Reference proteome</keyword>
<feature type="compositionally biased region" description="Basic and acidic residues" evidence="5">
    <location>
        <begin position="12"/>
        <end position="133"/>
    </location>
</feature>